<evidence type="ECO:0000313" key="3">
    <source>
        <dbReference type="EMBL" id="MDT9594752.1"/>
    </source>
</evidence>
<feature type="chain" id="PRO_5045294812" description="DUF732 domain-containing protein" evidence="2">
    <location>
        <begin position="26"/>
        <end position="130"/>
    </location>
</feature>
<keyword evidence="4" id="KW-1185">Reference proteome</keyword>
<protein>
    <recommendedName>
        <fullName evidence="5">DUF732 domain-containing protein</fullName>
    </recommendedName>
</protein>
<feature type="region of interest" description="Disordered" evidence="1">
    <location>
        <begin position="23"/>
        <end position="52"/>
    </location>
</feature>
<dbReference type="PROSITE" id="PS51257">
    <property type="entry name" value="PROKAR_LIPOPROTEIN"/>
    <property type="match status" value="1"/>
</dbReference>
<evidence type="ECO:0000313" key="4">
    <source>
        <dbReference type="Proteomes" id="UP001268542"/>
    </source>
</evidence>
<organism evidence="3 4">
    <name type="scientific">Nocardioides imazamoxiresistens</name>
    <dbReference type="NCBI Taxonomy" id="3231893"/>
    <lineage>
        <taxon>Bacteria</taxon>
        <taxon>Bacillati</taxon>
        <taxon>Actinomycetota</taxon>
        <taxon>Actinomycetes</taxon>
        <taxon>Propionibacteriales</taxon>
        <taxon>Nocardioidaceae</taxon>
        <taxon>Nocardioides</taxon>
    </lineage>
</organism>
<dbReference type="Proteomes" id="UP001268542">
    <property type="component" value="Unassembled WGS sequence"/>
</dbReference>
<gene>
    <name evidence="3" type="ORF">RDV89_16820</name>
</gene>
<accession>A0ABU3PZS2</accession>
<evidence type="ECO:0008006" key="5">
    <source>
        <dbReference type="Google" id="ProtNLM"/>
    </source>
</evidence>
<dbReference type="RefSeq" id="WP_315734803.1">
    <property type="nucleotide sequence ID" value="NZ_JAVYII010000008.1"/>
</dbReference>
<sequence>MSRRTRPTATVVATLAALATLSACGSDDSGSSDGGSSGSGGSGGSGDYCDAVADDTQGAATAYNPAIPGQGSVDAKLAFLEAAGAPEGLEDEHETWVAHLEGLDPEAFEPEPDDVAEAREALFDAQMDCR</sequence>
<comment type="caution">
    <text evidence="3">The sequence shown here is derived from an EMBL/GenBank/DDBJ whole genome shotgun (WGS) entry which is preliminary data.</text>
</comment>
<name>A0ABU3PZS2_9ACTN</name>
<dbReference type="EMBL" id="JAVYII010000008">
    <property type="protein sequence ID" value="MDT9594752.1"/>
    <property type="molecule type" value="Genomic_DNA"/>
</dbReference>
<evidence type="ECO:0000256" key="2">
    <source>
        <dbReference type="SAM" id="SignalP"/>
    </source>
</evidence>
<evidence type="ECO:0000256" key="1">
    <source>
        <dbReference type="SAM" id="MobiDB-lite"/>
    </source>
</evidence>
<feature type="compositionally biased region" description="Gly residues" evidence="1">
    <location>
        <begin position="32"/>
        <end position="46"/>
    </location>
</feature>
<reference evidence="3 4" key="1">
    <citation type="submission" date="2023-08" db="EMBL/GenBank/DDBJ databases">
        <title>Nocardioides seae sp. nov., a bacterium isolated from a soil.</title>
        <authorList>
            <person name="Wang X."/>
        </authorList>
    </citation>
    <scope>NUCLEOTIDE SEQUENCE [LARGE SCALE GENOMIC DNA]</scope>
    <source>
        <strain evidence="3 4">YZH12</strain>
    </source>
</reference>
<keyword evidence="2" id="KW-0732">Signal</keyword>
<feature type="signal peptide" evidence="2">
    <location>
        <begin position="1"/>
        <end position="25"/>
    </location>
</feature>
<proteinExistence type="predicted"/>